<dbReference type="Pfam" id="PF03050">
    <property type="entry name" value="DDE_Tnp_IS66"/>
    <property type="match status" value="1"/>
</dbReference>
<gene>
    <name evidence="2" type="ORF">USDA257_c20870</name>
</gene>
<reference evidence="2 3" key="1">
    <citation type="journal article" date="2012" name="J. Bacteriol.">
        <title>Complete genome sequence of the broad-host-range strain Sinorhizobium fredii USDA257.</title>
        <authorList>
            <person name="Schuldes J."/>
            <person name="Rodriguez Orbegoso M."/>
            <person name="Schmeisser C."/>
            <person name="Krishnan H.B."/>
            <person name="Daniel R."/>
            <person name="Streit W.R."/>
        </authorList>
    </citation>
    <scope>NUCLEOTIDE SEQUENCE [LARGE SCALE GENOMIC DNA]</scope>
    <source>
        <strain evidence="2 3">USDA 257</strain>
    </source>
</reference>
<sequence length="187" mass="21604">MIVSDDAGQFRVANHALCWVHTERLLQKLMPATPKEQRLVTTTRDLVWRFYKALKVWKQQPSPQLINGFRRRFEQIFARRTGYAALDKLLLRLHRRKAELLKVLEHPYIPLHTNASENDIRSFVTRRKISGGTISLNGRIARNVMLGLMKTCQKLGISFYHFLGDRLGLGSSRRPIPPLSQLVMMAS</sequence>
<accession>I3X463</accession>
<dbReference type="STRING" id="1185652.USDA257_c20870"/>
<protein>
    <submittedName>
        <fullName evidence="2">Uncharacterized protein y4jO</fullName>
    </submittedName>
</protein>
<dbReference type="PATRIC" id="fig|1185652.3.peg.2153"/>
<dbReference type="EMBL" id="CP003563">
    <property type="protein sequence ID" value="AFL50669.1"/>
    <property type="molecule type" value="Genomic_DNA"/>
</dbReference>
<evidence type="ECO:0000259" key="1">
    <source>
        <dbReference type="Pfam" id="PF03050"/>
    </source>
</evidence>
<organism evidence="2 3">
    <name type="scientific">Sinorhizobium fredii (strain USDA 257)</name>
    <dbReference type="NCBI Taxonomy" id="1185652"/>
    <lineage>
        <taxon>Bacteria</taxon>
        <taxon>Pseudomonadati</taxon>
        <taxon>Pseudomonadota</taxon>
        <taxon>Alphaproteobacteria</taxon>
        <taxon>Hyphomicrobiales</taxon>
        <taxon>Rhizobiaceae</taxon>
        <taxon>Sinorhizobium/Ensifer group</taxon>
        <taxon>Sinorhizobium</taxon>
    </lineage>
</organism>
<dbReference type="eggNOG" id="COG4467">
    <property type="taxonomic scope" value="Bacteria"/>
</dbReference>
<feature type="domain" description="Transposase IS66 central" evidence="1">
    <location>
        <begin position="13"/>
        <end position="135"/>
    </location>
</feature>
<dbReference type="PANTHER" id="PTHR33678">
    <property type="entry name" value="BLL1576 PROTEIN"/>
    <property type="match status" value="1"/>
</dbReference>
<dbReference type="AlphaFoldDB" id="I3X463"/>
<dbReference type="HOGENOM" id="CLU_092401_1_0_5"/>
<dbReference type="InterPro" id="IPR052344">
    <property type="entry name" value="Transposase-related"/>
</dbReference>
<evidence type="ECO:0000313" key="3">
    <source>
        <dbReference type="Proteomes" id="UP000006180"/>
    </source>
</evidence>
<proteinExistence type="predicted"/>
<dbReference type="Proteomes" id="UP000006180">
    <property type="component" value="Chromosome"/>
</dbReference>
<name>I3X463_SINF2</name>
<dbReference type="KEGG" id="sfd:USDA257_c20870"/>
<evidence type="ECO:0000313" key="2">
    <source>
        <dbReference type="EMBL" id="AFL50669.1"/>
    </source>
</evidence>
<dbReference type="InterPro" id="IPR004291">
    <property type="entry name" value="Transposase_IS66_central"/>
</dbReference>
<dbReference type="PANTHER" id="PTHR33678:SF2">
    <property type="match status" value="1"/>
</dbReference>